<evidence type="ECO:0000256" key="3">
    <source>
        <dbReference type="ARBA" id="ARBA00022729"/>
    </source>
</evidence>
<dbReference type="GO" id="GO:0006508">
    <property type="term" value="P:proteolysis"/>
    <property type="evidence" value="ECO:0007669"/>
    <property type="project" value="InterPro"/>
</dbReference>
<name>A0A833XPI6_JUGRE</name>
<dbReference type="Gene3D" id="3.50.30.30">
    <property type="match status" value="1"/>
</dbReference>
<organism evidence="4 5">
    <name type="scientific">Juglans regia</name>
    <name type="common">English walnut</name>
    <dbReference type="NCBI Taxonomy" id="51240"/>
    <lineage>
        <taxon>Eukaryota</taxon>
        <taxon>Viridiplantae</taxon>
        <taxon>Streptophyta</taxon>
        <taxon>Embryophyta</taxon>
        <taxon>Tracheophyta</taxon>
        <taxon>Spermatophyta</taxon>
        <taxon>Magnoliopsida</taxon>
        <taxon>eudicotyledons</taxon>
        <taxon>Gunneridae</taxon>
        <taxon>Pentapetalae</taxon>
        <taxon>rosids</taxon>
        <taxon>fabids</taxon>
        <taxon>Fagales</taxon>
        <taxon>Juglandaceae</taxon>
        <taxon>Juglans</taxon>
    </lineage>
</organism>
<evidence type="ECO:0000256" key="1">
    <source>
        <dbReference type="ARBA" id="ARBA00004613"/>
    </source>
</evidence>
<dbReference type="AlphaFoldDB" id="A0A833XPI6"/>
<gene>
    <name evidence="4" type="ORF">F2P56_005821</name>
</gene>
<evidence type="ECO:0000256" key="2">
    <source>
        <dbReference type="ARBA" id="ARBA00011073"/>
    </source>
</evidence>
<dbReference type="Gramene" id="Jr03_01950_p1">
    <property type="protein sequence ID" value="cds.Jr03_01950_p1"/>
    <property type="gene ID" value="Jr03_01950"/>
</dbReference>
<dbReference type="SUPFAM" id="SSF52743">
    <property type="entry name" value="Subtilisin-like"/>
    <property type="match status" value="1"/>
</dbReference>
<proteinExistence type="inferred from homology"/>
<reference evidence="4" key="1">
    <citation type="submission" date="2015-10" db="EMBL/GenBank/DDBJ databases">
        <authorList>
            <person name="Martinez-Garcia P.J."/>
            <person name="Crepeau M.W."/>
            <person name="Puiu D."/>
            <person name="Gonzalez-Ibeas D."/>
            <person name="Whalen J."/>
            <person name="Stevens K."/>
            <person name="Paul R."/>
            <person name="Butterfield T."/>
            <person name="Britton M."/>
            <person name="Reagan R."/>
            <person name="Chakraborty S."/>
            <person name="Walawage S.L."/>
            <person name="Vasquez-Gross H.A."/>
            <person name="Cardeno C."/>
            <person name="Famula R."/>
            <person name="Pratt K."/>
            <person name="Kuruganti S."/>
            <person name="Aradhya M.K."/>
            <person name="Leslie C.A."/>
            <person name="Dandekar A.M."/>
            <person name="Salzberg S.L."/>
            <person name="Wegrzyn J.L."/>
            <person name="Langley C.H."/>
            <person name="Neale D.B."/>
        </authorList>
    </citation>
    <scope>NUCLEOTIDE SEQUENCE</scope>
    <source>
        <tissue evidence="4">Leaves</tissue>
    </source>
</reference>
<keyword evidence="3" id="KW-0732">Signal</keyword>
<dbReference type="GO" id="GO:0005576">
    <property type="term" value="C:extracellular region"/>
    <property type="evidence" value="ECO:0007669"/>
    <property type="project" value="UniProtKB-SubCell"/>
</dbReference>
<dbReference type="InterPro" id="IPR045051">
    <property type="entry name" value="SBT"/>
</dbReference>
<evidence type="ECO:0000313" key="4">
    <source>
        <dbReference type="EMBL" id="KAF5473867.1"/>
    </source>
</evidence>
<evidence type="ECO:0000313" key="5">
    <source>
        <dbReference type="Proteomes" id="UP000619265"/>
    </source>
</evidence>
<reference evidence="4" key="2">
    <citation type="submission" date="2020-03" db="EMBL/GenBank/DDBJ databases">
        <title>Walnut 2.0.</title>
        <authorList>
            <person name="Marrano A."/>
            <person name="Britton M."/>
            <person name="Zimin A.V."/>
            <person name="Zaini P.A."/>
            <person name="Workman R."/>
            <person name="Puiu D."/>
            <person name="Bianco L."/>
            <person name="Allen B.J."/>
            <person name="Troggio M."/>
            <person name="Leslie C.A."/>
            <person name="Timp W."/>
            <person name="Dendekar A."/>
            <person name="Salzberg S.L."/>
            <person name="Neale D.B."/>
        </authorList>
    </citation>
    <scope>NUCLEOTIDE SEQUENCE</scope>
    <source>
        <tissue evidence="4">Leaves</tissue>
    </source>
</reference>
<dbReference type="PANTHER" id="PTHR10795">
    <property type="entry name" value="PROPROTEIN CONVERTASE SUBTILISIN/KEXIN"/>
    <property type="match status" value="1"/>
</dbReference>
<comment type="subcellular location">
    <subcellularLocation>
        <location evidence="1">Secreted</location>
    </subcellularLocation>
</comment>
<accession>A0A833XPI6</accession>
<dbReference type="Gene3D" id="3.40.50.200">
    <property type="entry name" value="Peptidase S8/S53 domain"/>
    <property type="match status" value="1"/>
</dbReference>
<dbReference type="Proteomes" id="UP000619265">
    <property type="component" value="Unassembled WGS sequence"/>
</dbReference>
<sequence>MKYFLQLLAEHESVISVFESTLHHVQTTRSWDFMEDSRLSNFAGRYNKFRKHAVHDGVVIIGHFDSGVWPESMSFNPVNLGPVPNYFRGECVTGIWVVKLPRTWCQILITIFFHKTINKIGTVLLKEKKKKTAAGSEVKLANVRGWESDIVKGGEPSARIAVYEVCWLNTSSCADVLKAFDDAIHDGVDITMSLAETKLPFPPYLNDCFSVGALESFRNGILVSSSAGNLGYHGTVANSAPWFLTVAASSTDRESFCQLSLGHGSFFVKGHEYNLYNLDGEYELVSAYFAGLPGVSNDQAGYCYRDTLDPSLLSLKERLWYVQ</sequence>
<comment type="similarity">
    <text evidence="2">Belongs to the peptidase S8 family.</text>
</comment>
<dbReference type="EMBL" id="LIHL02000003">
    <property type="protein sequence ID" value="KAF5473867.1"/>
    <property type="molecule type" value="Genomic_DNA"/>
</dbReference>
<dbReference type="GO" id="GO:0004252">
    <property type="term" value="F:serine-type endopeptidase activity"/>
    <property type="evidence" value="ECO:0007669"/>
    <property type="project" value="InterPro"/>
</dbReference>
<protein>
    <submittedName>
        <fullName evidence="4">Uncharacterized protein</fullName>
    </submittedName>
</protein>
<dbReference type="InterPro" id="IPR036852">
    <property type="entry name" value="Peptidase_S8/S53_dom_sf"/>
</dbReference>
<comment type="caution">
    <text evidence="4">The sequence shown here is derived from an EMBL/GenBank/DDBJ whole genome shotgun (WGS) entry which is preliminary data.</text>
</comment>